<proteinExistence type="predicted"/>
<gene>
    <name evidence="2" type="ORF">GPM918_LOCUS28688</name>
    <name evidence="3" type="ORF">SRO942_LOCUS29207</name>
</gene>
<feature type="non-terminal residue" evidence="2">
    <location>
        <position position="271"/>
    </location>
</feature>
<feature type="compositionally biased region" description="Basic and acidic residues" evidence="1">
    <location>
        <begin position="1"/>
        <end position="12"/>
    </location>
</feature>
<dbReference type="AlphaFoldDB" id="A0A815DZW9"/>
<evidence type="ECO:0000256" key="1">
    <source>
        <dbReference type="SAM" id="MobiDB-lite"/>
    </source>
</evidence>
<feature type="region of interest" description="Disordered" evidence="1">
    <location>
        <begin position="1"/>
        <end position="58"/>
    </location>
</feature>
<organism evidence="2 4">
    <name type="scientific">Didymodactylos carnosus</name>
    <dbReference type="NCBI Taxonomy" id="1234261"/>
    <lineage>
        <taxon>Eukaryota</taxon>
        <taxon>Metazoa</taxon>
        <taxon>Spiralia</taxon>
        <taxon>Gnathifera</taxon>
        <taxon>Rotifera</taxon>
        <taxon>Eurotatoria</taxon>
        <taxon>Bdelloidea</taxon>
        <taxon>Philodinida</taxon>
        <taxon>Philodinidae</taxon>
        <taxon>Didymodactylos</taxon>
    </lineage>
</organism>
<dbReference type="EMBL" id="CAJOBC010039128">
    <property type="protein sequence ID" value="CAF4134780.1"/>
    <property type="molecule type" value="Genomic_DNA"/>
</dbReference>
<protein>
    <submittedName>
        <fullName evidence="2">Uncharacterized protein</fullName>
    </submittedName>
</protein>
<evidence type="ECO:0000313" key="3">
    <source>
        <dbReference type="EMBL" id="CAF4134780.1"/>
    </source>
</evidence>
<dbReference type="Proteomes" id="UP000663829">
    <property type="component" value="Unassembled WGS sequence"/>
</dbReference>
<keyword evidence="4" id="KW-1185">Reference proteome</keyword>
<feature type="compositionally biased region" description="Basic and acidic residues" evidence="1">
    <location>
        <begin position="40"/>
        <end position="56"/>
    </location>
</feature>
<dbReference type="Proteomes" id="UP000681722">
    <property type="component" value="Unassembled WGS sequence"/>
</dbReference>
<reference evidence="2" key="1">
    <citation type="submission" date="2021-02" db="EMBL/GenBank/DDBJ databases">
        <authorList>
            <person name="Nowell W R."/>
        </authorList>
    </citation>
    <scope>NUCLEOTIDE SEQUENCE</scope>
</reference>
<name>A0A815DZW9_9BILA</name>
<dbReference type="EMBL" id="CAJNOQ010012631">
    <property type="protein sequence ID" value="CAF1304537.1"/>
    <property type="molecule type" value="Genomic_DNA"/>
</dbReference>
<evidence type="ECO:0000313" key="4">
    <source>
        <dbReference type="Proteomes" id="UP000663829"/>
    </source>
</evidence>
<sequence>SIRRKILDEFKKNPTKANLNLNDDTNSDDDGTDINSAESEVDHDSDNSDKEKKMENDFCSNNDKNEDTFLSNDLCDKYCTNEDKLPQSSNCNEDGNRTTYYPYLEKFEEDYISPKCGATIADWAENFQYSGEYYLNDLTVVDPETHKIEKKLVAYCGYPRKVKKSEFVHGVPTVCILNLDQAGPTIDKIPEKLKIGNNMYTLRGLTVHRGAASYRTQERYATNQNVMLGGHFTSLLRIDNTYYEYDDIGCTLKKFKSTQRGTQYESAIYAL</sequence>
<comment type="caution">
    <text evidence="2">The sequence shown here is derived from an EMBL/GenBank/DDBJ whole genome shotgun (WGS) entry which is preliminary data.</text>
</comment>
<evidence type="ECO:0000313" key="2">
    <source>
        <dbReference type="EMBL" id="CAF1304537.1"/>
    </source>
</evidence>
<accession>A0A815DZW9</accession>